<keyword evidence="2" id="KW-1185">Reference proteome</keyword>
<evidence type="ECO:0000313" key="1">
    <source>
        <dbReference type="EMBL" id="KAI5662921.1"/>
    </source>
</evidence>
<proteinExistence type="predicted"/>
<dbReference type="Proteomes" id="UP001060085">
    <property type="component" value="Linkage Group LG05"/>
</dbReference>
<gene>
    <name evidence="1" type="ORF">M9H77_22244</name>
</gene>
<sequence length="134" mass="14910">MCPTLRLQQQQELPEPITYCHKDAGSVKKLRGSEPRMNKRLHAPSIINRKVSLFIPFGSSPYFLLGCLLTGWSLMVSDEPSMLYPDVEEDDKDDEDLDANYEVSSASDNDNGDNDEDDDISTSLDPLSSAAVNQ</sequence>
<accession>A0ACC0AQC2</accession>
<name>A0ACC0AQC2_CATRO</name>
<dbReference type="EMBL" id="CM044705">
    <property type="protein sequence ID" value="KAI5662921.1"/>
    <property type="molecule type" value="Genomic_DNA"/>
</dbReference>
<evidence type="ECO:0000313" key="2">
    <source>
        <dbReference type="Proteomes" id="UP001060085"/>
    </source>
</evidence>
<protein>
    <submittedName>
        <fullName evidence="1">Uncharacterized protein</fullName>
    </submittedName>
</protein>
<reference evidence="2" key="1">
    <citation type="journal article" date="2023" name="Nat. Plants">
        <title>Single-cell RNA sequencing provides a high-resolution roadmap for understanding the multicellular compartmentation of specialized metabolism.</title>
        <authorList>
            <person name="Sun S."/>
            <person name="Shen X."/>
            <person name="Li Y."/>
            <person name="Li Y."/>
            <person name="Wang S."/>
            <person name="Li R."/>
            <person name="Zhang H."/>
            <person name="Shen G."/>
            <person name="Guo B."/>
            <person name="Wei J."/>
            <person name="Xu J."/>
            <person name="St-Pierre B."/>
            <person name="Chen S."/>
            <person name="Sun C."/>
        </authorList>
    </citation>
    <scope>NUCLEOTIDE SEQUENCE [LARGE SCALE GENOMIC DNA]</scope>
</reference>
<organism evidence="1 2">
    <name type="scientific">Catharanthus roseus</name>
    <name type="common">Madagascar periwinkle</name>
    <name type="synonym">Vinca rosea</name>
    <dbReference type="NCBI Taxonomy" id="4058"/>
    <lineage>
        <taxon>Eukaryota</taxon>
        <taxon>Viridiplantae</taxon>
        <taxon>Streptophyta</taxon>
        <taxon>Embryophyta</taxon>
        <taxon>Tracheophyta</taxon>
        <taxon>Spermatophyta</taxon>
        <taxon>Magnoliopsida</taxon>
        <taxon>eudicotyledons</taxon>
        <taxon>Gunneridae</taxon>
        <taxon>Pentapetalae</taxon>
        <taxon>asterids</taxon>
        <taxon>lamiids</taxon>
        <taxon>Gentianales</taxon>
        <taxon>Apocynaceae</taxon>
        <taxon>Rauvolfioideae</taxon>
        <taxon>Vinceae</taxon>
        <taxon>Catharanthinae</taxon>
        <taxon>Catharanthus</taxon>
    </lineage>
</organism>
<comment type="caution">
    <text evidence="1">The sequence shown here is derived from an EMBL/GenBank/DDBJ whole genome shotgun (WGS) entry which is preliminary data.</text>
</comment>